<evidence type="ECO:0000256" key="2">
    <source>
        <dbReference type="SAM" id="Phobius"/>
    </source>
</evidence>
<keyword evidence="2" id="KW-1133">Transmembrane helix</keyword>
<evidence type="ECO:0000313" key="5">
    <source>
        <dbReference type="Proteomes" id="UP000190911"/>
    </source>
</evidence>
<dbReference type="Pfam" id="PF13464">
    <property type="entry name" value="RodZ_C"/>
    <property type="match status" value="1"/>
</dbReference>
<name>A0A1M7G2V1_9GAMM</name>
<keyword evidence="2" id="KW-0812">Transmembrane</keyword>
<dbReference type="Pfam" id="PF13413">
    <property type="entry name" value="HTH_25"/>
    <property type="match status" value="1"/>
</dbReference>
<keyword evidence="5" id="KW-1185">Reference proteome</keyword>
<evidence type="ECO:0000313" key="4">
    <source>
        <dbReference type="EMBL" id="SHM10287.1"/>
    </source>
</evidence>
<dbReference type="InterPro" id="IPR050400">
    <property type="entry name" value="Bact_Cytoskel_RodZ"/>
</dbReference>
<dbReference type="InParanoid" id="A0A1M7G2V1"/>
<dbReference type="InterPro" id="IPR010982">
    <property type="entry name" value="Lambda_DNA-bd_dom_sf"/>
</dbReference>
<dbReference type="PANTHER" id="PTHR34475">
    <property type="match status" value="1"/>
</dbReference>
<dbReference type="Proteomes" id="UP000190911">
    <property type="component" value="Chromosome I"/>
</dbReference>
<gene>
    <name evidence="4" type="ORF">SAMN05878437_1228</name>
</gene>
<dbReference type="InterPro" id="IPR025194">
    <property type="entry name" value="RodZ-like_C"/>
</dbReference>
<dbReference type="OrthoDB" id="9790252at2"/>
<dbReference type="STRING" id="29571.SAMN05878437_1228"/>
<feature type="region of interest" description="Disordered" evidence="1">
    <location>
        <begin position="1"/>
        <end position="22"/>
    </location>
</feature>
<dbReference type="FunCoup" id="A0A1M7G2V1">
    <property type="interactions" value="51"/>
</dbReference>
<reference evidence="4 5" key="1">
    <citation type="submission" date="2016-11" db="EMBL/GenBank/DDBJ databases">
        <authorList>
            <person name="Jaros S."/>
            <person name="Januszkiewicz K."/>
            <person name="Wedrychowicz H."/>
        </authorList>
    </citation>
    <scope>NUCLEOTIDE SEQUENCE [LARGE SCALE GENOMIC DNA]</scope>
    <source>
        <strain evidence="4 5">ACAM 12</strain>
    </source>
</reference>
<evidence type="ECO:0000259" key="3">
    <source>
        <dbReference type="Pfam" id="PF13464"/>
    </source>
</evidence>
<feature type="compositionally biased region" description="Low complexity" evidence="1">
    <location>
        <begin position="149"/>
        <end position="162"/>
    </location>
</feature>
<feature type="region of interest" description="Disordered" evidence="1">
    <location>
        <begin position="138"/>
        <end position="205"/>
    </location>
</feature>
<dbReference type="Gene3D" id="1.10.260.40">
    <property type="entry name" value="lambda repressor-like DNA-binding domains"/>
    <property type="match status" value="1"/>
</dbReference>
<dbReference type="PANTHER" id="PTHR34475:SF1">
    <property type="entry name" value="CYTOSKELETON PROTEIN RODZ"/>
    <property type="match status" value="1"/>
</dbReference>
<feature type="domain" description="Cytoskeleton protein RodZ-like C-terminal" evidence="3">
    <location>
        <begin position="236"/>
        <end position="307"/>
    </location>
</feature>
<proteinExistence type="predicted"/>
<protein>
    <submittedName>
        <fullName evidence="4">Cytoskeleton protein RodZ</fullName>
    </submittedName>
</protein>
<keyword evidence="2" id="KW-0472">Membrane</keyword>
<accession>A0A1M7G2V1</accession>
<dbReference type="EMBL" id="LT670847">
    <property type="protein sequence ID" value="SHM10287.1"/>
    <property type="molecule type" value="Genomic_DNA"/>
</dbReference>
<evidence type="ECO:0000256" key="1">
    <source>
        <dbReference type="SAM" id="MobiDB-lite"/>
    </source>
</evidence>
<dbReference type="GO" id="GO:0003677">
    <property type="term" value="F:DNA binding"/>
    <property type="evidence" value="ECO:0007669"/>
    <property type="project" value="InterPro"/>
</dbReference>
<feature type="compositionally biased region" description="Basic and acidic residues" evidence="1">
    <location>
        <begin position="1"/>
        <end position="14"/>
    </location>
</feature>
<dbReference type="RefSeq" id="WP_079552133.1">
    <property type="nucleotide sequence ID" value="NZ_LT670847.1"/>
</dbReference>
<dbReference type="AlphaFoldDB" id="A0A1M7G2V1"/>
<organism evidence="4 5">
    <name type="scientific">Vreelandella subglaciescola</name>
    <dbReference type="NCBI Taxonomy" id="29571"/>
    <lineage>
        <taxon>Bacteria</taxon>
        <taxon>Pseudomonadati</taxon>
        <taxon>Pseudomonadota</taxon>
        <taxon>Gammaproteobacteria</taxon>
        <taxon>Oceanospirillales</taxon>
        <taxon>Halomonadaceae</taxon>
        <taxon>Vreelandella</taxon>
    </lineage>
</organism>
<feature type="transmembrane region" description="Helical" evidence="2">
    <location>
        <begin position="114"/>
        <end position="135"/>
    </location>
</feature>
<sequence length="310" mass="33027">MSDIHTSEYADEPRSASPGQLLQHERERQAISLEDAALALHLRPAVVAGLEQDHYAEIPVATYRRGYLRTYAKYLGMDDKPVLEAYRARYGNADTESEIKPVSVTRPPSKLGGLLFKLVTLLVIAGLIGVTVTWWQSRGGNTPPGLDDTTAAETAPETANAPDMPSTSDAPAASTEPRDEAKPSDTGSSTEANPRAASTAEPEAATLSKTALAAATAVARAAQERADAATANTLALTFNQQSWTEIFDARDQRVFVGLQQPGTDASVEGQPPFRLTVGNATGVELRYQGKVVDLARHAGANNVARFTLGE</sequence>